<dbReference type="SUPFAM" id="SSF55785">
    <property type="entry name" value="PYP-like sensor domain (PAS domain)"/>
    <property type="match status" value="1"/>
</dbReference>
<keyword evidence="4" id="KW-0175">Coiled coil</keyword>
<dbReference type="SMART" id="SM00387">
    <property type="entry name" value="HATPase_c"/>
    <property type="match status" value="1"/>
</dbReference>
<dbReference type="CDD" id="cd00130">
    <property type="entry name" value="PAS"/>
    <property type="match status" value="1"/>
</dbReference>
<evidence type="ECO:0000313" key="9">
    <source>
        <dbReference type="Proteomes" id="UP000482578"/>
    </source>
</evidence>
<dbReference type="Gene3D" id="3.30.565.10">
    <property type="entry name" value="Histidine kinase-like ATPase, C-terminal domain"/>
    <property type="match status" value="1"/>
</dbReference>
<evidence type="ECO:0000256" key="4">
    <source>
        <dbReference type="SAM" id="Coils"/>
    </source>
</evidence>
<dbReference type="AlphaFoldDB" id="A0A6B2KVA0"/>
<evidence type="ECO:0000259" key="6">
    <source>
        <dbReference type="PROSITE" id="PS50112"/>
    </source>
</evidence>
<evidence type="ECO:0000256" key="3">
    <source>
        <dbReference type="ARBA" id="ARBA00022553"/>
    </source>
</evidence>
<evidence type="ECO:0000259" key="7">
    <source>
        <dbReference type="PROSITE" id="PS50113"/>
    </source>
</evidence>
<dbReference type="GO" id="GO:0000155">
    <property type="term" value="F:phosphorelay sensor kinase activity"/>
    <property type="evidence" value="ECO:0007669"/>
    <property type="project" value="InterPro"/>
</dbReference>
<dbReference type="InterPro" id="IPR000014">
    <property type="entry name" value="PAS"/>
</dbReference>
<feature type="domain" description="PAS" evidence="6">
    <location>
        <begin position="52"/>
        <end position="99"/>
    </location>
</feature>
<dbReference type="PROSITE" id="PS50109">
    <property type="entry name" value="HIS_KIN"/>
    <property type="match status" value="1"/>
</dbReference>
<feature type="coiled-coil region" evidence="4">
    <location>
        <begin position="164"/>
        <end position="194"/>
    </location>
</feature>
<dbReference type="InterPro" id="IPR013656">
    <property type="entry name" value="PAS_4"/>
</dbReference>
<keyword evidence="9" id="KW-1185">Reference proteome</keyword>
<dbReference type="Pfam" id="PF02518">
    <property type="entry name" value="HATPase_c"/>
    <property type="match status" value="1"/>
</dbReference>
<dbReference type="PROSITE" id="PS50112">
    <property type="entry name" value="PAS"/>
    <property type="match status" value="1"/>
</dbReference>
<dbReference type="InterPro" id="IPR036097">
    <property type="entry name" value="HisK_dim/P_sf"/>
</dbReference>
<protein>
    <recommendedName>
        <fullName evidence="2">histidine kinase</fullName>
        <ecNumber evidence="2">2.7.13.3</ecNumber>
    </recommendedName>
</protein>
<dbReference type="InterPro" id="IPR003661">
    <property type="entry name" value="HisK_dim/P_dom"/>
</dbReference>
<dbReference type="InterPro" id="IPR035965">
    <property type="entry name" value="PAS-like_dom_sf"/>
</dbReference>
<dbReference type="Pfam" id="PF08448">
    <property type="entry name" value="PAS_4"/>
    <property type="match status" value="1"/>
</dbReference>
<evidence type="ECO:0000256" key="2">
    <source>
        <dbReference type="ARBA" id="ARBA00012438"/>
    </source>
</evidence>
<name>A0A6B2KVA0_9NEIS</name>
<dbReference type="Gene3D" id="1.10.287.130">
    <property type="match status" value="1"/>
</dbReference>
<accession>A0A6B2KVA0</accession>
<dbReference type="SMART" id="SM00388">
    <property type="entry name" value="HisKA"/>
    <property type="match status" value="1"/>
</dbReference>
<dbReference type="Pfam" id="PF00512">
    <property type="entry name" value="HisKA"/>
    <property type="match status" value="1"/>
</dbReference>
<feature type="domain" description="PAC" evidence="7">
    <location>
        <begin position="124"/>
        <end position="176"/>
    </location>
</feature>
<evidence type="ECO:0000256" key="1">
    <source>
        <dbReference type="ARBA" id="ARBA00000085"/>
    </source>
</evidence>
<dbReference type="NCBIfam" id="TIGR00229">
    <property type="entry name" value="sensory_box"/>
    <property type="match status" value="1"/>
</dbReference>
<dbReference type="RefSeq" id="WP_163317435.1">
    <property type="nucleotide sequence ID" value="NZ_JAAGAA010000014.1"/>
</dbReference>
<dbReference type="SUPFAM" id="SSF47384">
    <property type="entry name" value="Homodimeric domain of signal transducing histidine kinase"/>
    <property type="match status" value="1"/>
</dbReference>
<proteinExistence type="predicted"/>
<dbReference type="PRINTS" id="PR00344">
    <property type="entry name" value="BCTRLSENSOR"/>
</dbReference>
<comment type="caution">
    <text evidence="8">The sequence shown here is derived from an EMBL/GenBank/DDBJ whole genome shotgun (WGS) entry which is preliminary data.</text>
</comment>
<dbReference type="CDD" id="cd00082">
    <property type="entry name" value="HisKA"/>
    <property type="match status" value="1"/>
</dbReference>
<dbReference type="EC" id="2.7.13.3" evidence="2"/>
<dbReference type="SUPFAM" id="SSF55874">
    <property type="entry name" value="ATPase domain of HSP90 chaperone/DNA topoisomerase II/histidine kinase"/>
    <property type="match status" value="1"/>
</dbReference>
<gene>
    <name evidence="8" type="ORF">GZH52_14440</name>
</gene>
<dbReference type="InterPro" id="IPR005467">
    <property type="entry name" value="His_kinase_dom"/>
</dbReference>
<feature type="domain" description="Histidine kinase" evidence="5">
    <location>
        <begin position="203"/>
        <end position="442"/>
    </location>
</feature>
<dbReference type="PANTHER" id="PTHR43065:SF42">
    <property type="entry name" value="TWO-COMPONENT SENSOR PPRA"/>
    <property type="match status" value="1"/>
</dbReference>
<sequence>MSGLHHPLIEPDAATIAEQAWIEVVQRMDEVYSELVASQLTLEAKHRELEENHRFVHGVLSAMSDVLLVCDTQGVVRQVNAALTMLTGRDEAGTVGRALADLAPDGPQRAQVRALLGAGNAGIQELELPLAREGGGEVPVTWNVNALSDADGRYSGFVAIGRPVGELKRAYAELQTAHEALKAAQSQLVQAEKLASLGRLVAGVAHELNNPISFVLGNAHAMARYAAKLERYLGAVHAGAQREDVSALRAALKIDRLLADLPSLTAGLMEGAERSGAIVDALKRFSAIEDNVGQQVDLSQTLRRALHWVSRASRISVGVETRLPDAPVWVSGSANQLQQVLVNLLQNAYDALEDQPDPQLTISLDTSDQHVTLCVADNGTGIAEATLPHIFDPFFTTKPVGKGTGLGLSISYGIVERHRGTLCAHNLATGGACFTLTLPHAG</sequence>
<dbReference type="InterPro" id="IPR003594">
    <property type="entry name" value="HATPase_dom"/>
</dbReference>
<dbReference type="InterPro" id="IPR036890">
    <property type="entry name" value="HATPase_C_sf"/>
</dbReference>
<evidence type="ECO:0000313" key="8">
    <source>
        <dbReference type="EMBL" id="NDV13970.1"/>
    </source>
</evidence>
<evidence type="ECO:0000259" key="5">
    <source>
        <dbReference type="PROSITE" id="PS50109"/>
    </source>
</evidence>
<dbReference type="PROSITE" id="PS50113">
    <property type="entry name" value="PAC"/>
    <property type="match status" value="1"/>
</dbReference>
<organism evidence="8 9">
    <name type="scientific">Crenobacter caeni</name>
    <dbReference type="NCBI Taxonomy" id="2705474"/>
    <lineage>
        <taxon>Bacteria</taxon>
        <taxon>Pseudomonadati</taxon>
        <taxon>Pseudomonadota</taxon>
        <taxon>Betaproteobacteria</taxon>
        <taxon>Neisseriales</taxon>
        <taxon>Neisseriaceae</taxon>
        <taxon>Crenobacter</taxon>
    </lineage>
</organism>
<comment type="catalytic activity">
    <reaction evidence="1">
        <text>ATP + protein L-histidine = ADP + protein N-phospho-L-histidine.</text>
        <dbReference type="EC" id="2.7.13.3"/>
    </reaction>
</comment>
<dbReference type="Proteomes" id="UP000482578">
    <property type="component" value="Unassembled WGS sequence"/>
</dbReference>
<reference evidence="8 9" key="1">
    <citation type="submission" date="2020-02" db="EMBL/GenBank/DDBJ databases">
        <authorList>
            <person name="Yang Z."/>
        </authorList>
    </citation>
    <scope>NUCLEOTIDE SEQUENCE [LARGE SCALE GENOMIC DNA]</scope>
    <source>
        <strain evidence="8 9">HX-7-9</strain>
    </source>
</reference>
<dbReference type="PANTHER" id="PTHR43065">
    <property type="entry name" value="SENSOR HISTIDINE KINASE"/>
    <property type="match status" value="1"/>
</dbReference>
<dbReference type="InterPro" id="IPR000700">
    <property type="entry name" value="PAS-assoc_C"/>
</dbReference>
<dbReference type="EMBL" id="JAAGAA010000014">
    <property type="protein sequence ID" value="NDV13970.1"/>
    <property type="molecule type" value="Genomic_DNA"/>
</dbReference>
<dbReference type="InterPro" id="IPR004358">
    <property type="entry name" value="Sig_transdc_His_kin-like_C"/>
</dbReference>
<keyword evidence="3" id="KW-0597">Phosphoprotein</keyword>
<dbReference type="Gene3D" id="3.30.450.20">
    <property type="entry name" value="PAS domain"/>
    <property type="match status" value="1"/>
</dbReference>